<gene>
    <name evidence="8" type="ORF">C7447_104264</name>
</gene>
<dbReference type="GO" id="GO:0008170">
    <property type="term" value="F:N-methyltransferase activity"/>
    <property type="evidence" value="ECO:0007669"/>
    <property type="project" value="UniProtKB-ARBA"/>
</dbReference>
<dbReference type="GO" id="GO:0032259">
    <property type="term" value="P:methylation"/>
    <property type="evidence" value="ECO:0007669"/>
    <property type="project" value="UniProtKB-KW"/>
</dbReference>
<evidence type="ECO:0000256" key="2">
    <source>
        <dbReference type="ARBA" id="ARBA00022552"/>
    </source>
</evidence>
<evidence type="ECO:0000256" key="5">
    <source>
        <dbReference type="ARBA" id="ARBA00022691"/>
    </source>
</evidence>
<feature type="domain" description="RlmG N-terminal" evidence="7">
    <location>
        <begin position="3"/>
        <end position="174"/>
    </location>
</feature>
<protein>
    <submittedName>
        <fullName evidence="8">16S rRNA G1207 methylase RsmC</fullName>
    </submittedName>
</protein>
<evidence type="ECO:0000259" key="6">
    <source>
        <dbReference type="Pfam" id="PF05175"/>
    </source>
</evidence>
<dbReference type="GO" id="GO:0003676">
    <property type="term" value="F:nucleic acid binding"/>
    <property type="evidence" value="ECO:0007669"/>
    <property type="project" value="InterPro"/>
</dbReference>
<dbReference type="InterPro" id="IPR058679">
    <property type="entry name" value="RlmG_N"/>
</dbReference>
<evidence type="ECO:0000259" key="7">
    <source>
        <dbReference type="Pfam" id="PF26049"/>
    </source>
</evidence>
<dbReference type="InterPro" id="IPR007848">
    <property type="entry name" value="Small_mtfrase_dom"/>
</dbReference>
<comment type="caution">
    <text evidence="8">The sequence shown here is derived from an EMBL/GenBank/DDBJ whole genome shotgun (WGS) entry which is preliminary data.</text>
</comment>
<evidence type="ECO:0000256" key="3">
    <source>
        <dbReference type="ARBA" id="ARBA00022603"/>
    </source>
</evidence>
<dbReference type="RefSeq" id="WP_148870906.1">
    <property type="nucleotide sequence ID" value="NZ_VNIA01000004.1"/>
</dbReference>
<dbReference type="GO" id="GO:0006364">
    <property type="term" value="P:rRNA processing"/>
    <property type="evidence" value="ECO:0007669"/>
    <property type="project" value="UniProtKB-KW"/>
</dbReference>
<dbReference type="InterPro" id="IPR029063">
    <property type="entry name" value="SAM-dependent_MTases_sf"/>
</dbReference>
<dbReference type="SUPFAM" id="SSF53335">
    <property type="entry name" value="S-adenosyl-L-methionine-dependent methyltransferases"/>
    <property type="match status" value="1"/>
</dbReference>
<dbReference type="CDD" id="cd02440">
    <property type="entry name" value="AdoMet_MTases"/>
    <property type="match status" value="1"/>
</dbReference>
<dbReference type="PANTHER" id="PTHR47816">
    <property type="entry name" value="RIBOSOMAL RNA SMALL SUBUNIT METHYLTRANSFERASE C"/>
    <property type="match status" value="1"/>
</dbReference>
<organism evidence="8 9">
    <name type="scientific">Tenacibaculum adriaticum</name>
    <dbReference type="NCBI Taxonomy" id="413713"/>
    <lineage>
        <taxon>Bacteria</taxon>
        <taxon>Pseudomonadati</taxon>
        <taxon>Bacteroidota</taxon>
        <taxon>Flavobacteriia</taxon>
        <taxon>Flavobacteriales</taxon>
        <taxon>Flavobacteriaceae</taxon>
        <taxon>Tenacibaculum</taxon>
    </lineage>
</organism>
<dbReference type="GO" id="GO:0008757">
    <property type="term" value="F:S-adenosylmethionine-dependent methyltransferase activity"/>
    <property type="evidence" value="ECO:0007669"/>
    <property type="project" value="InterPro"/>
</dbReference>
<keyword evidence="3 8" id="KW-0489">Methyltransferase</keyword>
<dbReference type="Pfam" id="PF26049">
    <property type="entry name" value="RLMG_N"/>
    <property type="match status" value="1"/>
</dbReference>
<dbReference type="Pfam" id="PF05175">
    <property type="entry name" value="MTS"/>
    <property type="match status" value="1"/>
</dbReference>
<dbReference type="EMBL" id="VNIA01000004">
    <property type="protein sequence ID" value="TYP97570.1"/>
    <property type="molecule type" value="Genomic_DNA"/>
</dbReference>
<evidence type="ECO:0000256" key="1">
    <source>
        <dbReference type="ARBA" id="ARBA00022490"/>
    </source>
</evidence>
<keyword evidence="5" id="KW-0949">S-adenosyl-L-methionine</keyword>
<proteinExistence type="predicted"/>
<reference evidence="8 9" key="1">
    <citation type="submission" date="2019-07" db="EMBL/GenBank/DDBJ databases">
        <title>Genomic Encyclopedia of Type Strains, Phase IV (KMG-IV): sequencing the most valuable type-strain genomes for metagenomic binning, comparative biology and taxonomic classification.</title>
        <authorList>
            <person name="Goeker M."/>
        </authorList>
    </citation>
    <scope>NUCLEOTIDE SEQUENCE [LARGE SCALE GENOMIC DNA]</scope>
    <source>
        <strain evidence="8 9">DSM 18961</strain>
    </source>
</reference>
<dbReference type="AlphaFoldDB" id="A0A5S5DNP2"/>
<keyword evidence="1" id="KW-0963">Cytoplasm</keyword>
<dbReference type="PANTHER" id="PTHR47816:SF5">
    <property type="entry name" value="RIBOSOMAL RNA LARGE SUBUNIT METHYLTRANSFERASE G"/>
    <property type="match status" value="1"/>
</dbReference>
<dbReference type="Proteomes" id="UP000323136">
    <property type="component" value="Unassembled WGS sequence"/>
</dbReference>
<dbReference type="InterPro" id="IPR002052">
    <property type="entry name" value="DNA_methylase_N6_adenine_CS"/>
</dbReference>
<accession>A0A5S5DNP2</accession>
<keyword evidence="9" id="KW-1185">Reference proteome</keyword>
<evidence type="ECO:0000313" key="8">
    <source>
        <dbReference type="EMBL" id="TYP97570.1"/>
    </source>
</evidence>
<dbReference type="Gene3D" id="3.40.50.150">
    <property type="entry name" value="Vaccinia Virus protein VP39"/>
    <property type="match status" value="2"/>
</dbReference>
<keyword evidence="4" id="KW-0808">Transferase</keyword>
<dbReference type="InterPro" id="IPR046977">
    <property type="entry name" value="RsmC/RlmG"/>
</dbReference>
<keyword evidence="2" id="KW-0698">rRNA processing</keyword>
<dbReference type="PROSITE" id="PS00092">
    <property type="entry name" value="N6_MTASE"/>
    <property type="match status" value="1"/>
</dbReference>
<evidence type="ECO:0000313" key="9">
    <source>
        <dbReference type="Proteomes" id="UP000323136"/>
    </source>
</evidence>
<dbReference type="OrthoDB" id="29650at2"/>
<feature type="domain" description="Methyltransferase small" evidence="6">
    <location>
        <begin position="201"/>
        <end position="364"/>
    </location>
</feature>
<evidence type="ECO:0000256" key="4">
    <source>
        <dbReference type="ARBA" id="ARBA00022679"/>
    </source>
</evidence>
<sequence length="368" mass="42304">MEEKLQIDSKVFVLERYPVTTDKSLRAWSNAELLALDFIADKNIDNIHLFNDRFGVWNCVLHDKKLTTVWTYASQQKAICKNLERNNLSADVVFKTPLDALNKVNVALIKIPKSLELFELFLQQIYKSSHEETEVVCGFMLKYFSPSFLKIASIYFEEVEQSKAWKKARLLVLKKPKKAPSSILRLTEELINTLEFKGKELKQYYGVFSSGSIDIGTQFFLENLKVFPQETKVLDLASGNGVIAYQVTELNSKAEVTLVDDFNLAIESSKINLKDRKAKFLCAENLSSLHNQNFDLVVSNPPFHFEYENNIEVTLSLFEDVKACLKNNGRFLLVANTHLNYKTHLNKLFTEVTVVNFNKKFEIIECIK</sequence>
<name>A0A5S5DNP2_9FLAO</name>